<keyword evidence="5" id="KW-0732">Signal</keyword>
<comment type="caution">
    <text evidence="7">The sequence shown here is derived from an EMBL/GenBank/DDBJ whole genome shotgun (WGS) entry which is preliminary data.</text>
</comment>
<sequence length="1238" mass="129945">MSGLRETIGLRPAAAIVRSIRTACILTMAFLAASAHAASATPVAKLDGDGFAPFLGASQPWPKMELEARGAARLLPNQGHGYPVAHAAMTADGSLAASLSGDREVKIWDVASGRLIDTLLTDNADDTLSVVAFTPDGETVLAGNNRGELIVWDRLLGVQLDRRALQDGEITDVSVARDGRHWVTAARQPAGQTSERRTLHIFRVEDGVELDNTLPTGDYISARFLGDGKHILTVAAAGFQASIRIVTVEGATGPGWSVSDFSSWDKGRLAISRDGRKAAIMIRRTAVILDLTTGAARTTPEEIDPIDTVDFAPDGASLTGVTATGAVVRWKTETGALISRNKPAADAGRTYPVAIYGFRPDGKAFLARCADGRLRLVDPAVGKPVQTFGEEVTAINSIAWIGRGPNLITGGGTADIWNAETGARLRRLATGNDGVMVALPDKAGTRVSVGYRGLGFKSFMLDGDTALAGYVGTLEPLTPQQERDPISKALAQSTRRLLSQNFNFAGSDNGLLAAGARSDGIVDIVDMAKGALLRKVKRADVQTALAFSPDGKRLALGSLETSKIDLIDVAGGAVEGSFEGHSWAIRGLAFSPDGKMLASASGDRTVRTWDVASRKPLQVMKGHNGVVRAVAFSADGTRLVSGDSYGNVMLWSAADGKALATGRGHEGQVQAVAMAPDGRSFASAAVDGTVRLWSSANSELLATLIATRDGGWLAMTPEGFFTGSGGSGRLLSIVQGDKVVGIDQVYDQLYRPDLVREKLAGDPNGIVRQAAARISLDKTLASGEPPAVAFSAALAKVSAERLSLTAEIADRGGGIGRIEWRVNGVTLGLTERGIGRTEMGDTGSATGAPVRKVSQEVTLAAGPNRIEVVAYNNGNVIASVPATITITRDAPAPKGGGRLFVLAIGVNDYFDSRFALAFAVPDARAVADALTRAGGLHAAIETRLVLDQDVSAERLDAAFTDLSGRMRPEDTFVLFVAGHGKTVDGRYYYLPRDFRYRDQTSFATSGIGQDRFQGWLARIPAQRSVLLFDTCESGSLTGDRVAMRGIERAVAMEKMTAAMGRTTIAAASDDKPALEGYRGHGVFTYALLQGIGAADSNRDGKVDVLELIRYLDEAVPALSDKAFKLRQVPQAKFSGNNFALATATAIVADGAAPAPDPARAGSGNAATLAPPSASEARPTHVILGRADVLAAAGMGTVVTTLQPGSLVTAVRSENGWTFIARDGKPLGHVRDGLLARMQ</sequence>
<dbReference type="PROSITE" id="PS50294">
    <property type="entry name" value="WD_REPEATS_REGION"/>
    <property type="match status" value="4"/>
</dbReference>
<evidence type="ECO:0000256" key="5">
    <source>
        <dbReference type="SAM" id="SignalP"/>
    </source>
</evidence>
<dbReference type="InterPro" id="IPR018247">
    <property type="entry name" value="EF_Hand_1_Ca_BS"/>
</dbReference>
<feature type="repeat" description="WD" evidence="3">
    <location>
        <begin position="620"/>
        <end position="661"/>
    </location>
</feature>
<dbReference type="CDD" id="cd00200">
    <property type="entry name" value="WD40"/>
    <property type="match status" value="1"/>
</dbReference>
<dbReference type="SMART" id="SM00320">
    <property type="entry name" value="WD40"/>
    <property type="match status" value="7"/>
</dbReference>
<dbReference type="PROSITE" id="PS00018">
    <property type="entry name" value="EF_HAND_1"/>
    <property type="match status" value="1"/>
</dbReference>
<dbReference type="AlphaFoldDB" id="A0A0P6VRJ2"/>
<proteinExistence type="predicted"/>
<dbReference type="SUPFAM" id="SSF52129">
    <property type="entry name" value="Caspase-like"/>
    <property type="match status" value="1"/>
</dbReference>
<feature type="repeat" description="WD" evidence="3">
    <location>
        <begin position="77"/>
        <end position="118"/>
    </location>
</feature>
<keyword evidence="8" id="KW-1185">Reference proteome</keyword>
<dbReference type="PROSITE" id="PS00678">
    <property type="entry name" value="WD_REPEATS_1"/>
    <property type="match status" value="2"/>
</dbReference>
<feature type="repeat" description="WD" evidence="3">
    <location>
        <begin position="121"/>
        <end position="153"/>
    </location>
</feature>
<dbReference type="InterPro" id="IPR013783">
    <property type="entry name" value="Ig-like_fold"/>
</dbReference>
<accession>A0A0P6VRJ2</accession>
<dbReference type="InterPro" id="IPR029030">
    <property type="entry name" value="Caspase-like_dom_sf"/>
</dbReference>
<dbReference type="STRING" id="665126.ABB55_14200"/>
<organism evidence="7 8">
    <name type="scientific">Prosthecodimorpha hirschii</name>
    <dbReference type="NCBI Taxonomy" id="665126"/>
    <lineage>
        <taxon>Bacteria</taxon>
        <taxon>Pseudomonadati</taxon>
        <taxon>Pseudomonadota</taxon>
        <taxon>Alphaproteobacteria</taxon>
        <taxon>Hyphomicrobiales</taxon>
        <taxon>Ancalomicrobiaceae</taxon>
        <taxon>Prosthecodimorpha</taxon>
    </lineage>
</organism>
<feature type="repeat" description="WD" evidence="3">
    <location>
        <begin position="662"/>
        <end position="703"/>
    </location>
</feature>
<feature type="domain" description="Peptidase C14 caspase" evidence="6">
    <location>
        <begin position="900"/>
        <end position="1133"/>
    </location>
</feature>
<dbReference type="SUPFAM" id="SSF50998">
    <property type="entry name" value="Quinoprotein alcohol dehydrogenase-like"/>
    <property type="match status" value="2"/>
</dbReference>
<dbReference type="Gene3D" id="2.60.40.10">
    <property type="entry name" value="Immunoglobulins"/>
    <property type="match status" value="1"/>
</dbReference>
<feature type="chain" id="PRO_5006131733" description="Peptidase C14 caspase domain-containing protein" evidence="5">
    <location>
        <begin position="38"/>
        <end position="1238"/>
    </location>
</feature>
<dbReference type="InterPro" id="IPR011047">
    <property type="entry name" value="Quinoprotein_ADH-like_sf"/>
</dbReference>
<dbReference type="EMBL" id="LJYW01000001">
    <property type="protein sequence ID" value="KPL53220.1"/>
    <property type="molecule type" value="Genomic_DNA"/>
</dbReference>
<evidence type="ECO:0000313" key="7">
    <source>
        <dbReference type="EMBL" id="KPL53220.1"/>
    </source>
</evidence>
<dbReference type="GO" id="GO:0004197">
    <property type="term" value="F:cysteine-type endopeptidase activity"/>
    <property type="evidence" value="ECO:0007669"/>
    <property type="project" value="InterPro"/>
</dbReference>
<keyword evidence="1 3" id="KW-0853">WD repeat</keyword>
<dbReference type="InterPro" id="IPR019775">
    <property type="entry name" value="WD40_repeat_CS"/>
</dbReference>
<dbReference type="PANTHER" id="PTHR19879:SF9">
    <property type="entry name" value="TRANSCRIPTION INITIATION FACTOR TFIID SUBUNIT 5"/>
    <property type="match status" value="1"/>
</dbReference>
<evidence type="ECO:0000256" key="3">
    <source>
        <dbReference type="PROSITE-ProRule" id="PRU00221"/>
    </source>
</evidence>
<evidence type="ECO:0000256" key="2">
    <source>
        <dbReference type="ARBA" id="ARBA00022737"/>
    </source>
</evidence>
<dbReference type="RefSeq" id="WP_054359385.1">
    <property type="nucleotide sequence ID" value="NZ_LJYW01000001.1"/>
</dbReference>
<evidence type="ECO:0000256" key="4">
    <source>
        <dbReference type="SAM" id="MobiDB-lite"/>
    </source>
</evidence>
<name>A0A0P6VRJ2_9HYPH</name>
<keyword evidence="2" id="KW-0677">Repeat</keyword>
<dbReference type="PROSITE" id="PS50082">
    <property type="entry name" value="WD_REPEATS_2"/>
    <property type="match status" value="5"/>
</dbReference>
<dbReference type="Gene3D" id="2.130.10.10">
    <property type="entry name" value="YVTN repeat-like/Quinoprotein amine dehydrogenase"/>
    <property type="match status" value="4"/>
</dbReference>
<feature type="repeat" description="WD" evidence="3">
    <location>
        <begin position="578"/>
        <end position="619"/>
    </location>
</feature>
<dbReference type="Gene3D" id="3.40.50.1460">
    <property type="match status" value="1"/>
</dbReference>
<dbReference type="GO" id="GO:0006508">
    <property type="term" value="P:proteolysis"/>
    <property type="evidence" value="ECO:0007669"/>
    <property type="project" value="InterPro"/>
</dbReference>
<dbReference type="InterPro" id="IPR001680">
    <property type="entry name" value="WD40_rpt"/>
</dbReference>
<feature type="signal peptide" evidence="5">
    <location>
        <begin position="1"/>
        <end position="37"/>
    </location>
</feature>
<evidence type="ECO:0000256" key="1">
    <source>
        <dbReference type="ARBA" id="ARBA00022574"/>
    </source>
</evidence>
<feature type="region of interest" description="Disordered" evidence="4">
    <location>
        <begin position="1153"/>
        <end position="1176"/>
    </location>
</feature>
<dbReference type="Proteomes" id="UP000048984">
    <property type="component" value="Unassembled WGS sequence"/>
</dbReference>
<evidence type="ECO:0000313" key="8">
    <source>
        <dbReference type="Proteomes" id="UP000048984"/>
    </source>
</evidence>
<dbReference type="Pfam" id="PF00656">
    <property type="entry name" value="Peptidase_C14"/>
    <property type="match status" value="1"/>
</dbReference>
<evidence type="ECO:0000259" key="6">
    <source>
        <dbReference type="Pfam" id="PF00656"/>
    </source>
</evidence>
<dbReference type="PRINTS" id="PR00320">
    <property type="entry name" value="GPROTEINBRPT"/>
</dbReference>
<dbReference type="Pfam" id="PF00400">
    <property type="entry name" value="WD40"/>
    <property type="match status" value="4"/>
</dbReference>
<reference evidence="7 8" key="1">
    <citation type="submission" date="2015-09" db="EMBL/GenBank/DDBJ databases">
        <authorList>
            <person name="Jackson K.R."/>
            <person name="Lunt B.L."/>
            <person name="Fisher J.N.B."/>
            <person name="Gardner A.V."/>
            <person name="Bailey M.E."/>
            <person name="Deus L.M."/>
            <person name="Earl A.S."/>
            <person name="Gibby P.D."/>
            <person name="Hartmann K.A."/>
            <person name="Liu J.E."/>
            <person name="Manci A.M."/>
            <person name="Nielsen D.A."/>
            <person name="Solomon M.B."/>
            <person name="Breakwell D.P."/>
            <person name="Burnett S.H."/>
            <person name="Grose J.H."/>
        </authorList>
    </citation>
    <scope>NUCLEOTIDE SEQUENCE [LARGE SCALE GENOMIC DNA]</scope>
    <source>
        <strain evidence="7 8">16</strain>
    </source>
</reference>
<gene>
    <name evidence="7" type="ORF">ABB55_14200</name>
</gene>
<dbReference type="InterPro" id="IPR015943">
    <property type="entry name" value="WD40/YVTN_repeat-like_dom_sf"/>
</dbReference>
<protein>
    <recommendedName>
        <fullName evidence="6">Peptidase C14 caspase domain-containing protein</fullName>
    </recommendedName>
</protein>
<dbReference type="PANTHER" id="PTHR19879">
    <property type="entry name" value="TRANSCRIPTION INITIATION FACTOR TFIID"/>
    <property type="match status" value="1"/>
</dbReference>
<reference evidence="7 8" key="2">
    <citation type="submission" date="2015-10" db="EMBL/GenBank/DDBJ databases">
        <title>Draft Genome Sequence of Prosthecomicrobium hirschii ATCC 27832.</title>
        <authorList>
            <person name="Daniel J."/>
            <person name="Givan S.A."/>
            <person name="Brun Y.V."/>
            <person name="Brown P.J."/>
        </authorList>
    </citation>
    <scope>NUCLEOTIDE SEQUENCE [LARGE SCALE GENOMIC DNA]</scope>
    <source>
        <strain evidence="7 8">16</strain>
    </source>
</reference>
<dbReference type="InterPro" id="IPR011600">
    <property type="entry name" value="Pept_C14_caspase"/>
</dbReference>
<dbReference type="InterPro" id="IPR020472">
    <property type="entry name" value="WD40_PAC1"/>
</dbReference>